<dbReference type="PANTHER" id="PTHR30404:SF0">
    <property type="entry name" value="N-ACETYLMURAMOYL-L-ALANINE AMIDASE AMIC"/>
    <property type="match status" value="1"/>
</dbReference>
<proteinExistence type="predicted"/>
<dbReference type="PANTHER" id="PTHR30404">
    <property type="entry name" value="N-ACETYLMURAMOYL-L-ALANINE AMIDASE"/>
    <property type="match status" value="1"/>
</dbReference>
<organism evidence="3 4">
    <name type="scientific">Metabacillus flavus</name>
    <dbReference type="NCBI Taxonomy" id="2823519"/>
    <lineage>
        <taxon>Bacteria</taxon>
        <taxon>Bacillati</taxon>
        <taxon>Bacillota</taxon>
        <taxon>Bacilli</taxon>
        <taxon>Bacillales</taxon>
        <taxon>Bacillaceae</taxon>
        <taxon>Metabacillus</taxon>
    </lineage>
</organism>
<sequence length="220" mass="24993">MLLFQFQFTNDDSWESWNLPLAGKVIYLDPGHGGPDGGAVGTSMLEKDVTLEMAKRVRDYLQEQGALVLLTRETDIDLSSMGTKGYSRKKAEDLRNRVEMINSSSADMYLSLHLNALPDRQWRGAQTFYDGKFDENGKMAKFIQDELRKNLENTDRRAKPIQGIYLVKYTNKPGALVEIGFLSNGEEEKLFSDPKYLDKVAGSVYKGILRYYTDKSEPPE</sequence>
<dbReference type="CDD" id="cd02696">
    <property type="entry name" value="MurNAc-LAA"/>
    <property type="match status" value="1"/>
</dbReference>
<evidence type="ECO:0000256" key="1">
    <source>
        <dbReference type="ARBA" id="ARBA00022801"/>
    </source>
</evidence>
<dbReference type="EC" id="3.5.1.28" evidence="3"/>
<dbReference type="GO" id="GO:0008745">
    <property type="term" value="F:N-acetylmuramoyl-L-alanine amidase activity"/>
    <property type="evidence" value="ECO:0007669"/>
    <property type="project" value="UniProtKB-EC"/>
</dbReference>
<accession>A0ABS5LA73</accession>
<dbReference type="RefSeq" id="WP_211562017.1">
    <property type="nucleotide sequence ID" value="NZ_JAGVRK010000001.1"/>
</dbReference>
<keyword evidence="4" id="KW-1185">Reference proteome</keyword>
<dbReference type="EMBL" id="JAGVRK010000001">
    <property type="protein sequence ID" value="MBS2967369.1"/>
    <property type="molecule type" value="Genomic_DNA"/>
</dbReference>
<evidence type="ECO:0000313" key="4">
    <source>
        <dbReference type="Proteomes" id="UP000682403"/>
    </source>
</evidence>
<keyword evidence="1 3" id="KW-0378">Hydrolase</keyword>
<name>A0ABS5LA73_9BACI</name>
<dbReference type="NCBIfam" id="TIGR02883">
    <property type="entry name" value="spore_cwlD"/>
    <property type="match status" value="1"/>
</dbReference>
<dbReference type="SMART" id="SM00646">
    <property type="entry name" value="Ami_3"/>
    <property type="match status" value="1"/>
</dbReference>
<dbReference type="InterPro" id="IPR050695">
    <property type="entry name" value="N-acetylmuramoyl_amidase_3"/>
</dbReference>
<dbReference type="Gene3D" id="3.40.630.40">
    <property type="entry name" value="Zn-dependent exopeptidases"/>
    <property type="match status" value="1"/>
</dbReference>
<reference evidence="3 4" key="1">
    <citation type="submission" date="2021-04" db="EMBL/GenBank/DDBJ databases">
        <title>Metabacillus sp. strain KIGAM252 whole genome sequence.</title>
        <authorList>
            <person name="Seo M.-J."/>
            <person name="Cho E.-S."/>
            <person name="Hwang C.Y."/>
            <person name="Yoon D.J."/>
        </authorList>
    </citation>
    <scope>NUCLEOTIDE SEQUENCE [LARGE SCALE GENOMIC DNA]</scope>
    <source>
        <strain evidence="3 4">KIGAM252</strain>
    </source>
</reference>
<dbReference type="InterPro" id="IPR002508">
    <property type="entry name" value="MurNAc-LAA_cat"/>
</dbReference>
<dbReference type="Pfam" id="PF01520">
    <property type="entry name" value="Amidase_3"/>
    <property type="match status" value="1"/>
</dbReference>
<dbReference type="InterPro" id="IPR014234">
    <property type="entry name" value="Spore_CwlD"/>
</dbReference>
<evidence type="ECO:0000259" key="2">
    <source>
        <dbReference type="SMART" id="SM00646"/>
    </source>
</evidence>
<protein>
    <submittedName>
        <fullName evidence="3">N-acetylmuramoyl-L-alanine amidase CwlD</fullName>
        <ecNumber evidence="3">3.5.1.28</ecNumber>
    </submittedName>
</protein>
<evidence type="ECO:0000313" key="3">
    <source>
        <dbReference type="EMBL" id="MBS2967369.1"/>
    </source>
</evidence>
<comment type="caution">
    <text evidence="3">The sequence shown here is derived from an EMBL/GenBank/DDBJ whole genome shotgun (WGS) entry which is preliminary data.</text>
</comment>
<dbReference type="SUPFAM" id="SSF53187">
    <property type="entry name" value="Zn-dependent exopeptidases"/>
    <property type="match status" value="1"/>
</dbReference>
<gene>
    <name evidence="3" type="primary">cwlD</name>
    <name evidence="3" type="ORF">J9317_00945</name>
</gene>
<dbReference type="Proteomes" id="UP000682403">
    <property type="component" value="Unassembled WGS sequence"/>
</dbReference>
<feature type="domain" description="MurNAc-LAA" evidence="2">
    <location>
        <begin position="98"/>
        <end position="209"/>
    </location>
</feature>